<evidence type="ECO:0008006" key="4">
    <source>
        <dbReference type="Google" id="ProtNLM"/>
    </source>
</evidence>
<dbReference type="AlphaFoldDB" id="A0A037ZJV0"/>
<proteinExistence type="predicted"/>
<reference evidence="2 3" key="1">
    <citation type="submission" date="2014-03" db="EMBL/GenBank/DDBJ databases">
        <title>Draft Genome Sequence of Actibacterium mucosum KCTC 23349, a Marine Alphaproteobacterium with Complex Ionic Requirements Isolated from Mediterranean Seawater at Malvarrosa Beach, Valencia, Spain.</title>
        <authorList>
            <person name="Arahal D.R."/>
            <person name="Shao Z."/>
            <person name="Lai Q."/>
            <person name="Pujalte M.J."/>
        </authorList>
    </citation>
    <scope>NUCLEOTIDE SEQUENCE [LARGE SCALE GENOMIC DNA]</scope>
    <source>
        <strain evidence="2 3">KCTC 23349</strain>
    </source>
</reference>
<evidence type="ECO:0000256" key="1">
    <source>
        <dbReference type="SAM" id="Phobius"/>
    </source>
</evidence>
<dbReference type="RefSeq" id="WP_035257892.1">
    <property type="nucleotide sequence ID" value="NZ_JFKE01000003.1"/>
</dbReference>
<name>A0A037ZJV0_9RHOB</name>
<organism evidence="2 3">
    <name type="scientific">Actibacterium mucosum KCTC 23349</name>
    <dbReference type="NCBI Taxonomy" id="1454373"/>
    <lineage>
        <taxon>Bacteria</taxon>
        <taxon>Pseudomonadati</taxon>
        <taxon>Pseudomonadota</taxon>
        <taxon>Alphaproteobacteria</taxon>
        <taxon>Rhodobacterales</taxon>
        <taxon>Roseobacteraceae</taxon>
        <taxon>Actibacterium</taxon>
    </lineage>
</organism>
<dbReference type="Proteomes" id="UP000026249">
    <property type="component" value="Unassembled WGS sequence"/>
</dbReference>
<comment type="caution">
    <text evidence="2">The sequence shown here is derived from an EMBL/GenBank/DDBJ whole genome shotgun (WGS) entry which is preliminary data.</text>
</comment>
<sequence>MAQTDAFALRVVKGPDASREDPLGYNTITVGSGQDDTLKVFETGVQAAHLRIFPDIDSTNPDAVPETWRFAYRPGVEIKNSEGNARFGTIKEGLTFDLGETRLQIVDDTQGPKAKPTREKGELPLGLSLAIIVLVLAVFGAGFWHLKLRPAATSNAPKFVLQMNEFKSDGSRAAARLDECLKAKPHLPPEDIATPRPNLPNFAFLTLHNQVSGGETADPALKSALLNELSSAVHRAGLLYQAGNTAAIINELEAVVNMIPVSPVACDFVEYAYADMTRLTRARN</sequence>
<protein>
    <recommendedName>
        <fullName evidence="4">FHA domain-containing protein</fullName>
    </recommendedName>
</protein>
<evidence type="ECO:0000313" key="3">
    <source>
        <dbReference type="Proteomes" id="UP000026249"/>
    </source>
</evidence>
<dbReference type="STRING" id="1454373.ACMU_08915"/>
<dbReference type="OrthoDB" id="9936213at2"/>
<accession>A0A037ZJV0</accession>
<keyword evidence="1" id="KW-0812">Transmembrane</keyword>
<feature type="transmembrane region" description="Helical" evidence="1">
    <location>
        <begin position="123"/>
        <end position="146"/>
    </location>
</feature>
<keyword evidence="1" id="KW-0472">Membrane</keyword>
<keyword evidence="1" id="KW-1133">Transmembrane helix</keyword>
<evidence type="ECO:0000313" key="2">
    <source>
        <dbReference type="EMBL" id="KAJ55879.1"/>
    </source>
</evidence>
<dbReference type="EMBL" id="JFKE01000003">
    <property type="protein sequence ID" value="KAJ55879.1"/>
    <property type="molecule type" value="Genomic_DNA"/>
</dbReference>
<keyword evidence="3" id="KW-1185">Reference proteome</keyword>
<gene>
    <name evidence="2" type="ORF">ACMU_08915</name>
</gene>